<keyword evidence="2" id="KW-1185">Reference proteome</keyword>
<name>A0A445KNS3_GLYSO</name>
<dbReference type="AlphaFoldDB" id="A0A445KNS3"/>
<organism evidence="1 2">
    <name type="scientific">Glycine soja</name>
    <name type="common">Wild soybean</name>
    <dbReference type="NCBI Taxonomy" id="3848"/>
    <lineage>
        <taxon>Eukaryota</taxon>
        <taxon>Viridiplantae</taxon>
        <taxon>Streptophyta</taxon>
        <taxon>Embryophyta</taxon>
        <taxon>Tracheophyta</taxon>
        <taxon>Spermatophyta</taxon>
        <taxon>Magnoliopsida</taxon>
        <taxon>eudicotyledons</taxon>
        <taxon>Gunneridae</taxon>
        <taxon>Pentapetalae</taxon>
        <taxon>rosids</taxon>
        <taxon>fabids</taxon>
        <taxon>Fabales</taxon>
        <taxon>Fabaceae</taxon>
        <taxon>Papilionoideae</taxon>
        <taxon>50 kb inversion clade</taxon>
        <taxon>NPAAA clade</taxon>
        <taxon>indigoferoid/millettioid clade</taxon>
        <taxon>Phaseoleae</taxon>
        <taxon>Glycine</taxon>
        <taxon>Glycine subgen. Soja</taxon>
    </lineage>
</organism>
<evidence type="ECO:0000313" key="1">
    <source>
        <dbReference type="EMBL" id="RZC12580.1"/>
    </source>
</evidence>
<dbReference type="EMBL" id="QZWG01000005">
    <property type="protein sequence ID" value="RZC12580.1"/>
    <property type="molecule type" value="Genomic_DNA"/>
</dbReference>
<reference evidence="1 2" key="1">
    <citation type="submission" date="2018-09" db="EMBL/GenBank/DDBJ databases">
        <title>A high-quality reference genome of wild soybean provides a powerful tool to mine soybean genomes.</title>
        <authorList>
            <person name="Xie M."/>
            <person name="Chung C.Y.L."/>
            <person name="Li M.-W."/>
            <person name="Wong F.-L."/>
            <person name="Chan T.-F."/>
            <person name="Lam H.-M."/>
        </authorList>
    </citation>
    <scope>NUCLEOTIDE SEQUENCE [LARGE SCALE GENOMIC DNA]</scope>
    <source>
        <strain evidence="2">cv. W05</strain>
        <tissue evidence="1">Hypocotyl of etiolated seedlings</tissue>
    </source>
</reference>
<proteinExistence type="predicted"/>
<gene>
    <name evidence="1" type="ORF">D0Y65_012379</name>
</gene>
<accession>A0A445KNS3</accession>
<protein>
    <submittedName>
        <fullName evidence="1">Uncharacterized protein</fullName>
    </submittedName>
</protein>
<dbReference type="Proteomes" id="UP000289340">
    <property type="component" value="Chromosome 5"/>
</dbReference>
<comment type="caution">
    <text evidence="1">The sequence shown here is derived from an EMBL/GenBank/DDBJ whole genome shotgun (WGS) entry which is preliminary data.</text>
</comment>
<sequence length="85" mass="9326">MSRCFPFPPPGYGKKAITDEVDLLKKVSSAVSKILIFGLLCVINGRWWKAKILPYKHAIAPYGAAMEGVPSQIEYGGWSMGSSKH</sequence>
<evidence type="ECO:0000313" key="2">
    <source>
        <dbReference type="Proteomes" id="UP000289340"/>
    </source>
</evidence>